<dbReference type="RefSeq" id="WP_094290170.1">
    <property type="nucleotide sequence ID" value="NZ_NOIG01000008.1"/>
</dbReference>
<dbReference type="EMBL" id="NOIG01000008">
    <property type="protein sequence ID" value="OYD50017.1"/>
    <property type="molecule type" value="Genomic_DNA"/>
</dbReference>
<sequence length="662" mass="69745">MKNTHEGPLATQGAEAVEEKPVSTEQQDTASRSPAPLLATLFASTALAACGGGDGGGQSPVYTPVTLPPAAGTPSPGVMPPPAPSPTPAPAPSQGPAPSPAPGPSPAPSAPPGNYAYPAATTDQEAARFLLQAQFSASTAEIAALRSTTYADWLSSQFSGPTSQTGWDWLNQRGYAAISDSTAYYDNSYPADYMIWKQLMTSPDGLRKRVALALSEICVVSLTGVDITWRCHAMAWYWDQLVSNAFGNYRSVLENVTLNAAMGYYLNTRGNQKENAATGRQPDENYAREIMQLMSIGLVALNPDGTIKKDGAGKPIDSYTMDDVTNLARVFTGYDYDQTQNVPTTVPGTSRVVSNTTFARLPMALNASRHSTLAATFLGTTVPANTPGAAALQMALDTLFNHPNVGPFIGKQLIQRLVTSNPSPAYVARVTAAFNNNGAGVRGDLRAVVQAILLDDEARSPAGLSQPGFGKLREPMLRFVQWGRTFGLNSAQGSWKIGDLTDPGSRLGQSPLRSPSVFNFFRPGYVPPSTALAATGAVAPEFQLVNESSVGGYLNYMQGVIRNGIFVTAPDQPNSGSNANNGYDIKATYANELAIVADADALVARINLLMCAGQLSAATVKLISDALKATAVTATSSDNAKLDRVAAAVFLVMASAEYLIQK</sequence>
<dbReference type="PANTHER" id="PTHR43737:SF1">
    <property type="entry name" value="DUF1501 DOMAIN-CONTAINING PROTEIN"/>
    <property type="match status" value="1"/>
</dbReference>
<evidence type="ECO:0000256" key="1">
    <source>
        <dbReference type="SAM" id="MobiDB-lite"/>
    </source>
</evidence>
<name>A0A235EN91_9BURK</name>
<proteinExistence type="predicted"/>
<protein>
    <recommendedName>
        <fullName evidence="4">DUF1800 domain-containing protein</fullName>
    </recommendedName>
</protein>
<gene>
    <name evidence="2" type="ORF">CBY09_13850</name>
</gene>
<evidence type="ECO:0000313" key="3">
    <source>
        <dbReference type="Proteomes" id="UP000215441"/>
    </source>
</evidence>
<evidence type="ECO:0008006" key="4">
    <source>
        <dbReference type="Google" id="ProtNLM"/>
    </source>
</evidence>
<feature type="region of interest" description="Disordered" evidence="1">
    <location>
        <begin position="1"/>
        <end position="36"/>
    </location>
</feature>
<keyword evidence="3" id="KW-1185">Reference proteome</keyword>
<feature type="compositionally biased region" description="Polar residues" evidence="1">
    <location>
        <begin position="23"/>
        <end position="32"/>
    </location>
</feature>
<accession>A0A235EN91</accession>
<feature type="compositionally biased region" description="Pro residues" evidence="1">
    <location>
        <begin position="77"/>
        <end position="111"/>
    </location>
</feature>
<organism evidence="2 3">
    <name type="scientific">Acidovorax kalamii</name>
    <dbReference type="NCBI Taxonomy" id="2004485"/>
    <lineage>
        <taxon>Bacteria</taxon>
        <taxon>Pseudomonadati</taxon>
        <taxon>Pseudomonadota</taxon>
        <taxon>Betaproteobacteria</taxon>
        <taxon>Burkholderiales</taxon>
        <taxon>Comamonadaceae</taxon>
        <taxon>Acidovorax</taxon>
    </lineage>
</organism>
<dbReference type="Pfam" id="PF08811">
    <property type="entry name" value="DUF1800"/>
    <property type="match status" value="1"/>
</dbReference>
<reference evidence="2 3" key="1">
    <citation type="submission" date="2017-07" db="EMBL/GenBank/DDBJ databases">
        <title>Acidovorax KNDSW TSA 6 genome sequence and assembly.</title>
        <authorList>
            <person name="Mayilraj S."/>
        </authorList>
    </citation>
    <scope>NUCLEOTIDE SEQUENCE [LARGE SCALE GENOMIC DNA]</scope>
    <source>
        <strain evidence="2 3">KNDSW-TSA6</strain>
    </source>
</reference>
<comment type="caution">
    <text evidence="2">The sequence shown here is derived from an EMBL/GenBank/DDBJ whole genome shotgun (WGS) entry which is preliminary data.</text>
</comment>
<dbReference type="Proteomes" id="UP000215441">
    <property type="component" value="Unassembled WGS sequence"/>
</dbReference>
<feature type="region of interest" description="Disordered" evidence="1">
    <location>
        <begin position="48"/>
        <end position="118"/>
    </location>
</feature>
<dbReference type="PANTHER" id="PTHR43737">
    <property type="entry name" value="BLL7424 PROTEIN"/>
    <property type="match status" value="1"/>
</dbReference>
<dbReference type="AlphaFoldDB" id="A0A235EN91"/>
<dbReference type="OrthoDB" id="9772295at2"/>
<dbReference type="InterPro" id="IPR014917">
    <property type="entry name" value="DUF1800"/>
</dbReference>
<evidence type="ECO:0000313" key="2">
    <source>
        <dbReference type="EMBL" id="OYD50017.1"/>
    </source>
</evidence>